<keyword evidence="9" id="KW-1185">Reference proteome</keyword>
<dbReference type="InterPro" id="IPR020583">
    <property type="entry name" value="Inositol_monoP_metal-BS"/>
</dbReference>
<dbReference type="InterPro" id="IPR022337">
    <property type="entry name" value="Inositol_monophosphatase_SuhB"/>
</dbReference>
<dbReference type="Gene3D" id="3.30.540.10">
    <property type="entry name" value="Fructose-1,6-Bisphosphatase, subunit A, domain 1"/>
    <property type="match status" value="1"/>
</dbReference>
<dbReference type="EMBL" id="JACWMW010000005">
    <property type="protein sequence ID" value="MBD1387324.1"/>
    <property type="molecule type" value="Genomic_DNA"/>
</dbReference>
<protein>
    <recommendedName>
        <fullName evidence="7">Inositol-1-monophosphatase</fullName>
        <ecNumber evidence="7">3.1.3.25</ecNumber>
    </recommendedName>
</protein>
<dbReference type="InterPro" id="IPR000760">
    <property type="entry name" value="Inositol_monophosphatase-like"/>
</dbReference>
<dbReference type="Proteomes" id="UP000618754">
    <property type="component" value="Unassembled WGS sequence"/>
</dbReference>
<dbReference type="RefSeq" id="WP_191177174.1">
    <property type="nucleotide sequence ID" value="NZ_JACWMW010000005.1"/>
</dbReference>
<name>A0ABR7X9W8_9SPHI</name>
<keyword evidence="4 7" id="KW-0479">Metal-binding</keyword>
<dbReference type="Gene3D" id="3.40.190.80">
    <property type="match status" value="1"/>
</dbReference>
<dbReference type="PRINTS" id="PR00377">
    <property type="entry name" value="IMPHPHTASES"/>
</dbReference>
<evidence type="ECO:0000256" key="2">
    <source>
        <dbReference type="ARBA" id="ARBA00001946"/>
    </source>
</evidence>
<evidence type="ECO:0000313" key="8">
    <source>
        <dbReference type="EMBL" id="MBD1387324.1"/>
    </source>
</evidence>
<proteinExistence type="inferred from homology"/>
<evidence type="ECO:0000256" key="7">
    <source>
        <dbReference type="RuleBase" id="RU364068"/>
    </source>
</evidence>
<dbReference type="SUPFAM" id="SSF56655">
    <property type="entry name" value="Carbohydrate phosphatase"/>
    <property type="match status" value="1"/>
</dbReference>
<dbReference type="InterPro" id="IPR020550">
    <property type="entry name" value="Inositol_monophosphatase_CS"/>
</dbReference>
<gene>
    <name evidence="8" type="ORF">IDJ75_18690</name>
</gene>
<organism evidence="8 9">
    <name type="scientific">Mucilaginibacter rigui</name>
    <dbReference type="NCBI Taxonomy" id="534635"/>
    <lineage>
        <taxon>Bacteria</taxon>
        <taxon>Pseudomonadati</taxon>
        <taxon>Bacteroidota</taxon>
        <taxon>Sphingobacteriia</taxon>
        <taxon>Sphingobacteriales</taxon>
        <taxon>Sphingobacteriaceae</taxon>
        <taxon>Mucilaginibacter</taxon>
    </lineage>
</organism>
<dbReference type="PANTHER" id="PTHR20854">
    <property type="entry name" value="INOSITOL MONOPHOSPHATASE"/>
    <property type="match status" value="1"/>
</dbReference>
<keyword evidence="6 7" id="KW-0460">Magnesium</keyword>
<dbReference type="InterPro" id="IPR033942">
    <property type="entry name" value="IMPase"/>
</dbReference>
<evidence type="ECO:0000313" key="9">
    <source>
        <dbReference type="Proteomes" id="UP000618754"/>
    </source>
</evidence>
<sequence>MQLNQIIGQVIDVSKEAGQFIRQERKTFDADKIEYKGLNDLVSYVDKTAEQKIVSGLELILPEAGFITEEKTSTKIGERYNWIIDPLDGTTNFIHGLPAYSVSIALQDKDELVLGVVYEVNQDECFYAHKDAPAYLNSAEIKVSNKPAIADSLIATGFPYYDFSYQEAYIKLFTELMRNCHGLRRIGSAAVDLAYTAAGRFEAFYEYNLNPWDIAAGIVIVQQAGGEVVNFKGGPEVLKSRELLATNGKITGEMLEYIEKYFTANVKR</sequence>
<dbReference type="PRINTS" id="PR01959">
    <property type="entry name" value="SBIMPHPHTASE"/>
</dbReference>
<accession>A0ABR7X9W8</accession>
<evidence type="ECO:0000256" key="5">
    <source>
        <dbReference type="ARBA" id="ARBA00022801"/>
    </source>
</evidence>
<dbReference type="PROSITE" id="PS00630">
    <property type="entry name" value="IMP_2"/>
    <property type="match status" value="1"/>
</dbReference>
<dbReference type="PROSITE" id="PS00629">
    <property type="entry name" value="IMP_1"/>
    <property type="match status" value="1"/>
</dbReference>
<reference evidence="8 9" key="1">
    <citation type="submission" date="2020-09" db="EMBL/GenBank/DDBJ databases">
        <title>Novel species of Mucilaginibacter isolated from a glacier on the Tibetan Plateau.</title>
        <authorList>
            <person name="Liu Q."/>
            <person name="Xin Y.-H."/>
        </authorList>
    </citation>
    <scope>NUCLEOTIDE SEQUENCE [LARGE SCALE GENOMIC DNA]</scope>
    <source>
        <strain evidence="8 9">CGMCC 1.13878</strain>
    </source>
</reference>
<dbReference type="PANTHER" id="PTHR20854:SF4">
    <property type="entry name" value="INOSITOL-1-MONOPHOSPHATASE-RELATED"/>
    <property type="match status" value="1"/>
</dbReference>
<comment type="caution">
    <text evidence="8">The sequence shown here is derived from an EMBL/GenBank/DDBJ whole genome shotgun (WGS) entry which is preliminary data.</text>
</comment>
<comment type="similarity">
    <text evidence="3 7">Belongs to the inositol monophosphatase superfamily.</text>
</comment>
<dbReference type="EC" id="3.1.3.25" evidence="7"/>
<comment type="cofactor">
    <cofactor evidence="2 7">
        <name>Mg(2+)</name>
        <dbReference type="ChEBI" id="CHEBI:18420"/>
    </cofactor>
</comment>
<evidence type="ECO:0000256" key="1">
    <source>
        <dbReference type="ARBA" id="ARBA00001033"/>
    </source>
</evidence>
<keyword evidence="5 7" id="KW-0378">Hydrolase</keyword>
<dbReference type="CDD" id="cd01639">
    <property type="entry name" value="IMPase"/>
    <property type="match status" value="1"/>
</dbReference>
<dbReference type="Pfam" id="PF00459">
    <property type="entry name" value="Inositol_P"/>
    <property type="match status" value="1"/>
</dbReference>
<evidence type="ECO:0000256" key="3">
    <source>
        <dbReference type="ARBA" id="ARBA00009759"/>
    </source>
</evidence>
<evidence type="ECO:0000256" key="4">
    <source>
        <dbReference type="ARBA" id="ARBA00022723"/>
    </source>
</evidence>
<comment type="catalytic activity">
    <reaction evidence="1 7">
        <text>a myo-inositol phosphate + H2O = myo-inositol + phosphate</text>
        <dbReference type="Rhea" id="RHEA:24056"/>
        <dbReference type="ChEBI" id="CHEBI:15377"/>
        <dbReference type="ChEBI" id="CHEBI:17268"/>
        <dbReference type="ChEBI" id="CHEBI:43474"/>
        <dbReference type="ChEBI" id="CHEBI:84139"/>
        <dbReference type="EC" id="3.1.3.25"/>
    </reaction>
</comment>
<evidence type="ECO:0000256" key="6">
    <source>
        <dbReference type="ARBA" id="ARBA00022842"/>
    </source>
</evidence>